<organism evidence="1 2">
    <name type="scientific">Spiromyces aspiralis</name>
    <dbReference type="NCBI Taxonomy" id="68401"/>
    <lineage>
        <taxon>Eukaryota</taxon>
        <taxon>Fungi</taxon>
        <taxon>Fungi incertae sedis</taxon>
        <taxon>Zoopagomycota</taxon>
        <taxon>Kickxellomycotina</taxon>
        <taxon>Kickxellomycetes</taxon>
        <taxon>Kickxellales</taxon>
        <taxon>Kickxellaceae</taxon>
        <taxon>Spiromyces</taxon>
    </lineage>
</organism>
<feature type="non-terminal residue" evidence="1">
    <location>
        <position position="1"/>
    </location>
</feature>
<keyword evidence="2" id="KW-1185">Reference proteome</keyword>
<dbReference type="EMBL" id="JAMZIH010005599">
    <property type="protein sequence ID" value="KAJ1674922.1"/>
    <property type="molecule type" value="Genomic_DNA"/>
</dbReference>
<accession>A0ACC1HI79</accession>
<protein>
    <submittedName>
        <fullName evidence="1">Uncharacterized protein</fullName>
    </submittedName>
</protein>
<evidence type="ECO:0000313" key="1">
    <source>
        <dbReference type="EMBL" id="KAJ1674922.1"/>
    </source>
</evidence>
<proteinExistence type="predicted"/>
<reference evidence="1" key="1">
    <citation type="submission" date="2022-06" db="EMBL/GenBank/DDBJ databases">
        <title>Phylogenomic reconstructions and comparative analyses of Kickxellomycotina fungi.</title>
        <authorList>
            <person name="Reynolds N.K."/>
            <person name="Stajich J.E."/>
            <person name="Barry K."/>
            <person name="Grigoriev I.V."/>
            <person name="Crous P."/>
            <person name="Smith M.E."/>
        </authorList>
    </citation>
    <scope>NUCLEOTIDE SEQUENCE</scope>
    <source>
        <strain evidence="1">RSA 2271</strain>
    </source>
</reference>
<comment type="caution">
    <text evidence="1">The sequence shown here is derived from an EMBL/GenBank/DDBJ whole genome shotgun (WGS) entry which is preliminary data.</text>
</comment>
<evidence type="ECO:0000313" key="2">
    <source>
        <dbReference type="Proteomes" id="UP001145114"/>
    </source>
</evidence>
<feature type="non-terminal residue" evidence="1">
    <location>
        <position position="640"/>
    </location>
</feature>
<name>A0ACC1HI79_9FUNG</name>
<dbReference type="Proteomes" id="UP001145114">
    <property type="component" value="Unassembled WGS sequence"/>
</dbReference>
<gene>
    <name evidence="1" type="ORF">EV182_002295</name>
</gene>
<sequence length="640" mass="69552">VAATTSSYMASLIRSLFHRDSRRRHPEQHQWRQERSTPLPKPSHEPLHPQLKVSFSNVIEPRRSSARISTASTVIGRRSSINHLAAVVEGVDCGGGGGDNNIKPHKHQLSRKKSIRHYFRVPSSLVQSRSRASSDATIHIVHENSPHLAYSALNSYLRPEHIGPELAVKPSKASLIAPPLSTPPQSTFIPTARDYQTLMDAFPEPSATPTTTASIVDEPFSDTQSAMPVPATTSKLFAKRTIEETMTPKRPGTIEAVRRQTLSYIDSPSRAPPAPKKGLFAPDGSPVVAWARLRGGLADNAELSGEDNSVERDDNESWIGSESMMMVVDDKPEPVNNNDNDAMLHSEDEIIGADHPQQQQQPEMGAVAEVEPLEVPPAATPQRSPSRPSDLSPPAPAGLAPEGDINKDCDNSDAEPMSRTTREKDDQPAMEPMTPVSCQISPGHDVGDAELKTGGKAAEASACDEIICAEGKDRKLDADTVAPQEKSSDDVFDPDVLYAASIPLPVTPPNKASVAPPQEPADFYIPTNWLMNPNTVAQASRKLAAQQSVISPLQGKQGGGDALIPMTPAVHHQRSGSVEQPAQASLLDTLKNEWVPPHKLPKYSQEEFDKLRKECDSKLKEKDDAKEILIKALKEEFMAT</sequence>